<keyword evidence="6" id="KW-0597">Phosphoprotein</keyword>
<dbReference type="GO" id="GO:0000155">
    <property type="term" value="F:phosphorelay sensor kinase activity"/>
    <property type="evidence" value="ECO:0007669"/>
    <property type="project" value="InterPro"/>
</dbReference>
<dbReference type="SUPFAM" id="SSF47384">
    <property type="entry name" value="Homodimeric domain of signal transducing histidine kinase"/>
    <property type="match status" value="1"/>
</dbReference>
<evidence type="ECO:0000313" key="19">
    <source>
        <dbReference type="Proteomes" id="UP000184608"/>
    </source>
</evidence>
<protein>
    <recommendedName>
        <fullName evidence="3">histidine kinase</fullName>
        <ecNumber evidence="3">2.7.13.3</ecNumber>
    </recommendedName>
</protein>
<keyword evidence="13" id="KW-0902">Two-component regulatory system</keyword>
<proteinExistence type="predicted"/>
<accession>A0A1M5UL96</accession>
<feature type="transmembrane region" description="Helical" evidence="15">
    <location>
        <begin position="201"/>
        <end position="219"/>
    </location>
</feature>
<sequence length="484" mass="54671">MKAKAQSLLSRTFILTLLAILLAQGIASLIWYSQSRQKDTQGAQATAESMAATIASSVYFFQSLPVDYRHIILDQIRNMGGTRFFVSFNRTHLTIEPIRPDRRTTVIVDAVRRVLQTQLPALPKTEVAFSSPERLRVFKNDIFLNELPRSWAHETLTLPAVKPPILVVQIQLAPDEWLYIAGLMPAPYVTLDNPLISEEQVLFLIVSTLILSLTLYLLLRRQVRPLKRLSEAANEMSLDIHQPPLAEEGATELVTATRAFNRMQQRIRLYIHDRERLFSAISHDLKTPITRLRLRAELLDDPKTQGHFHRNLDELEMMVNGALQAVKETDIHENITLIDIRLLLSDIAESYNQQTDVVTISPEEHPHIAGRPLAIKRVLTNLIGNGVKYGGTVDVRTRLSEQWLTIIISDQGPGIPEKQLDAVFEPYVRLDHTKPGHGLGLGICRNVLHAHGGDLILYNLSPRGLCAEVYIPRWTDENVTGVLH</sequence>
<keyword evidence="8 15" id="KW-0812">Transmembrane</keyword>
<evidence type="ECO:0000259" key="17">
    <source>
        <dbReference type="PROSITE" id="PS50885"/>
    </source>
</evidence>
<dbReference type="InterPro" id="IPR003661">
    <property type="entry name" value="HisK_dim/P_dom"/>
</dbReference>
<evidence type="ECO:0000256" key="4">
    <source>
        <dbReference type="ARBA" id="ARBA00022475"/>
    </source>
</evidence>
<dbReference type="EC" id="2.7.13.3" evidence="3"/>
<dbReference type="InterPro" id="IPR003594">
    <property type="entry name" value="HATPase_dom"/>
</dbReference>
<keyword evidence="7 18" id="KW-0808">Transferase</keyword>
<dbReference type="CDD" id="cd00082">
    <property type="entry name" value="HisKA"/>
    <property type="match status" value="1"/>
</dbReference>
<dbReference type="EMBL" id="FQXZ01000003">
    <property type="protein sequence ID" value="SHH63463.1"/>
    <property type="molecule type" value="Genomic_DNA"/>
</dbReference>
<reference evidence="18 19" key="1">
    <citation type="submission" date="2016-11" db="EMBL/GenBank/DDBJ databases">
        <authorList>
            <person name="Jaros S."/>
            <person name="Januszkiewicz K."/>
            <person name="Wedrychowicz H."/>
        </authorList>
    </citation>
    <scope>NUCLEOTIDE SEQUENCE [LARGE SCALE GENOMIC DNA]</scope>
    <source>
        <strain evidence="18 19">CECT 7868</strain>
    </source>
</reference>
<dbReference type="Pfam" id="PF00512">
    <property type="entry name" value="HisKA"/>
    <property type="match status" value="1"/>
</dbReference>
<evidence type="ECO:0000256" key="2">
    <source>
        <dbReference type="ARBA" id="ARBA00004429"/>
    </source>
</evidence>
<dbReference type="RefSeq" id="WP_073601914.1">
    <property type="nucleotide sequence ID" value="NZ_FQXZ01000003.1"/>
</dbReference>
<keyword evidence="14 15" id="KW-0472">Membrane</keyword>
<dbReference type="Gene3D" id="1.10.287.130">
    <property type="match status" value="1"/>
</dbReference>
<dbReference type="GO" id="GO:0005886">
    <property type="term" value="C:plasma membrane"/>
    <property type="evidence" value="ECO:0007669"/>
    <property type="project" value="UniProtKB-SubCell"/>
</dbReference>
<evidence type="ECO:0000259" key="16">
    <source>
        <dbReference type="PROSITE" id="PS50109"/>
    </source>
</evidence>
<evidence type="ECO:0000256" key="14">
    <source>
        <dbReference type="ARBA" id="ARBA00023136"/>
    </source>
</evidence>
<dbReference type="CDD" id="cd06225">
    <property type="entry name" value="HAMP"/>
    <property type="match status" value="1"/>
</dbReference>
<evidence type="ECO:0000256" key="12">
    <source>
        <dbReference type="ARBA" id="ARBA00022989"/>
    </source>
</evidence>
<name>A0A1M5UL96_9VIBR</name>
<keyword evidence="12 15" id="KW-1133">Transmembrane helix</keyword>
<dbReference type="PROSITE" id="PS50885">
    <property type="entry name" value="HAMP"/>
    <property type="match status" value="1"/>
</dbReference>
<dbReference type="InterPro" id="IPR005467">
    <property type="entry name" value="His_kinase_dom"/>
</dbReference>
<dbReference type="Gene3D" id="3.30.565.10">
    <property type="entry name" value="Histidine kinase-like ATPase, C-terminal domain"/>
    <property type="match status" value="1"/>
</dbReference>
<feature type="domain" description="Histidine kinase" evidence="16">
    <location>
        <begin position="280"/>
        <end position="475"/>
    </location>
</feature>
<dbReference type="Pfam" id="PF02518">
    <property type="entry name" value="HATPase_c"/>
    <property type="match status" value="1"/>
</dbReference>
<dbReference type="PROSITE" id="PS50109">
    <property type="entry name" value="HIS_KIN"/>
    <property type="match status" value="1"/>
</dbReference>
<dbReference type="SMART" id="SM00387">
    <property type="entry name" value="HATPase_c"/>
    <property type="match status" value="1"/>
</dbReference>
<dbReference type="PRINTS" id="PR00344">
    <property type="entry name" value="BCTRLSENSOR"/>
</dbReference>
<dbReference type="SUPFAM" id="SSF55874">
    <property type="entry name" value="ATPase domain of HSP90 chaperone/DNA topoisomerase II/histidine kinase"/>
    <property type="match status" value="1"/>
</dbReference>
<gene>
    <name evidence="18" type="primary">envZ_1</name>
    <name evidence="18" type="ORF">VA7868_00110</name>
</gene>
<dbReference type="SMART" id="SM00388">
    <property type="entry name" value="HisKA"/>
    <property type="match status" value="1"/>
</dbReference>
<dbReference type="OrthoDB" id="9804645at2"/>
<keyword evidence="10" id="KW-0418">Kinase</keyword>
<dbReference type="AlphaFoldDB" id="A0A1M5UL96"/>
<comment type="subcellular location">
    <subcellularLocation>
        <location evidence="2">Cell inner membrane</location>
        <topology evidence="2">Multi-pass membrane protein</topology>
    </subcellularLocation>
</comment>
<dbReference type="PANTHER" id="PTHR44936">
    <property type="entry name" value="SENSOR PROTEIN CREC"/>
    <property type="match status" value="1"/>
</dbReference>
<dbReference type="SMART" id="SM00304">
    <property type="entry name" value="HAMP"/>
    <property type="match status" value="1"/>
</dbReference>
<comment type="catalytic activity">
    <reaction evidence="1">
        <text>ATP + protein L-histidine = ADP + protein N-phospho-L-histidine.</text>
        <dbReference type="EC" id="2.7.13.3"/>
    </reaction>
</comment>
<evidence type="ECO:0000256" key="10">
    <source>
        <dbReference type="ARBA" id="ARBA00022777"/>
    </source>
</evidence>
<evidence type="ECO:0000256" key="15">
    <source>
        <dbReference type="SAM" id="Phobius"/>
    </source>
</evidence>
<keyword evidence="19" id="KW-1185">Reference proteome</keyword>
<dbReference type="InterPro" id="IPR004358">
    <property type="entry name" value="Sig_transdc_His_kin-like_C"/>
</dbReference>
<evidence type="ECO:0000313" key="18">
    <source>
        <dbReference type="EMBL" id="SHH63463.1"/>
    </source>
</evidence>
<evidence type="ECO:0000256" key="5">
    <source>
        <dbReference type="ARBA" id="ARBA00022519"/>
    </source>
</evidence>
<evidence type="ECO:0000256" key="7">
    <source>
        <dbReference type="ARBA" id="ARBA00022679"/>
    </source>
</evidence>
<dbReference type="InterPro" id="IPR036097">
    <property type="entry name" value="HisK_dim/P_sf"/>
</dbReference>
<keyword evidence="4" id="KW-1003">Cell membrane</keyword>
<evidence type="ECO:0000256" key="3">
    <source>
        <dbReference type="ARBA" id="ARBA00012438"/>
    </source>
</evidence>
<keyword evidence="5" id="KW-0997">Cell inner membrane</keyword>
<dbReference type="Proteomes" id="UP000184608">
    <property type="component" value="Unassembled WGS sequence"/>
</dbReference>
<dbReference type="PANTHER" id="PTHR44936:SF5">
    <property type="entry name" value="SENSOR HISTIDINE KINASE ENVZ"/>
    <property type="match status" value="1"/>
</dbReference>
<dbReference type="InterPro" id="IPR036890">
    <property type="entry name" value="HATPase_C_sf"/>
</dbReference>
<organism evidence="18 19">
    <name type="scientific">Vibrio aerogenes CECT 7868</name>
    <dbReference type="NCBI Taxonomy" id="1216006"/>
    <lineage>
        <taxon>Bacteria</taxon>
        <taxon>Pseudomonadati</taxon>
        <taxon>Pseudomonadota</taxon>
        <taxon>Gammaproteobacteria</taxon>
        <taxon>Vibrionales</taxon>
        <taxon>Vibrionaceae</taxon>
        <taxon>Vibrio</taxon>
    </lineage>
</organism>
<dbReference type="GO" id="GO:0005524">
    <property type="term" value="F:ATP binding"/>
    <property type="evidence" value="ECO:0007669"/>
    <property type="project" value="UniProtKB-KW"/>
</dbReference>
<feature type="domain" description="HAMP" evidence="17">
    <location>
        <begin position="220"/>
        <end position="272"/>
    </location>
</feature>
<dbReference type="Pfam" id="PF00672">
    <property type="entry name" value="HAMP"/>
    <property type="match status" value="1"/>
</dbReference>
<keyword evidence="11" id="KW-0067">ATP-binding</keyword>
<evidence type="ECO:0000256" key="1">
    <source>
        <dbReference type="ARBA" id="ARBA00000085"/>
    </source>
</evidence>
<evidence type="ECO:0000256" key="6">
    <source>
        <dbReference type="ARBA" id="ARBA00022553"/>
    </source>
</evidence>
<evidence type="ECO:0000256" key="11">
    <source>
        <dbReference type="ARBA" id="ARBA00022840"/>
    </source>
</evidence>
<dbReference type="STRING" id="1216006.VA7868_00110"/>
<dbReference type="InterPro" id="IPR003660">
    <property type="entry name" value="HAMP_dom"/>
</dbReference>
<evidence type="ECO:0000256" key="13">
    <source>
        <dbReference type="ARBA" id="ARBA00023012"/>
    </source>
</evidence>
<keyword evidence="9" id="KW-0547">Nucleotide-binding</keyword>
<evidence type="ECO:0000256" key="9">
    <source>
        <dbReference type="ARBA" id="ARBA00022741"/>
    </source>
</evidence>
<dbReference type="CDD" id="cd00075">
    <property type="entry name" value="HATPase"/>
    <property type="match status" value="1"/>
</dbReference>
<evidence type="ECO:0000256" key="8">
    <source>
        <dbReference type="ARBA" id="ARBA00022692"/>
    </source>
</evidence>
<dbReference type="InterPro" id="IPR050980">
    <property type="entry name" value="2C_sensor_his_kinase"/>
</dbReference>